<evidence type="ECO:0000313" key="7">
    <source>
        <dbReference type="EMBL" id="RUS77968.1"/>
    </source>
</evidence>
<dbReference type="EMBL" id="RQTK01000540">
    <property type="protein sequence ID" value="RUS77968.1"/>
    <property type="molecule type" value="Genomic_DNA"/>
</dbReference>
<dbReference type="InterPro" id="IPR001608">
    <property type="entry name" value="Ala_racemase_N"/>
</dbReference>
<dbReference type="InterPro" id="IPR026956">
    <property type="entry name" value="D-ser_dehydrat-like_dom"/>
</dbReference>
<evidence type="ECO:0000256" key="2">
    <source>
        <dbReference type="ARBA" id="ARBA00001946"/>
    </source>
</evidence>
<comment type="cofactor">
    <cofactor evidence="2">
        <name>Mg(2+)</name>
        <dbReference type="ChEBI" id="CHEBI:18420"/>
    </cofactor>
</comment>
<sequence length="373" mass="40211">MMSFKTLCSIGNAVSKCETPALLVYLDKLEANLKKMQEIMKKYPGVNYRPHAKAHKCPMLGQLQLKHGATGLCCQTLTEAEAMVEGGIHDIFISNQVVGQSKLLRVASLAKCAKISLCVDSEGNIEDLSSAAAKFGVNLDLVVEVNVGQDRAGVEPGEDVVKLAQKVQALPNVTFKGLQCYNGWNQHIRTITEKKAAVDLVVEKSKKALQVLKENAIECKYITGGGTGTFEHEAASGIFTEVQPGSYVFMDVDYSKNLDESGQPVSDFAHSLFVLATVQSVMPGNRAILDAGLKAVSLDSGVPKIYGSSDLSFFNGGDEHGIVRPSGNLKVGDQVWLIPGHCDPTVNMYNWIVGVRDQLVECVWPITGRGPGV</sequence>
<dbReference type="SMART" id="SM01119">
    <property type="entry name" value="D-ser_dehydrat"/>
    <property type="match status" value="1"/>
</dbReference>
<dbReference type="PANTHER" id="PTHR28004">
    <property type="entry name" value="ZGC:162816-RELATED"/>
    <property type="match status" value="1"/>
</dbReference>
<feature type="domain" description="D-serine dehydratase-like" evidence="6">
    <location>
        <begin position="271"/>
        <end position="356"/>
    </location>
</feature>
<dbReference type="InterPro" id="IPR051466">
    <property type="entry name" value="D-amino_acid_metab_enzyme"/>
</dbReference>
<proteinExistence type="inferred from homology"/>
<keyword evidence="5" id="KW-0456">Lyase</keyword>
<dbReference type="InterPro" id="IPR029066">
    <property type="entry name" value="PLP-binding_barrel"/>
</dbReference>
<organism evidence="7 8">
    <name type="scientific">Elysia chlorotica</name>
    <name type="common">Eastern emerald elysia</name>
    <name type="synonym">Sea slug</name>
    <dbReference type="NCBI Taxonomy" id="188477"/>
    <lineage>
        <taxon>Eukaryota</taxon>
        <taxon>Metazoa</taxon>
        <taxon>Spiralia</taxon>
        <taxon>Lophotrochozoa</taxon>
        <taxon>Mollusca</taxon>
        <taxon>Gastropoda</taxon>
        <taxon>Heterobranchia</taxon>
        <taxon>Euthyneura</taxon>
        <taxon>Panpulmonata</taxon>
        <taxon>Sacoglossa</taxon>
        <taxon>Placobranchoidea</taxon>
        <taxon>Plakobranchidae</taxon>
        <taxon>Elysia</taxon>
    </lineage>
</organism>
<dbReference type="Pfam" id="PF14031">
    <property type="entry name" value="D-ser_dehydrat"/>
    <property type="match status" value="1"/>
</dbReference>
<evidence type="ECO:0000256" key="1">
    <source>
        <dbReference type="ARBA" id="ARBA00001933"/>
    </source>
</evidence>
<dbReference type="GO" id="GO:0008721">
    <property type="term" value="F:D-serine ammonia-lyase activity"/>
    <property type="evidence" value="ECO:0007669"/>
    <property type="project" value="TreeGrafter"/>
</dbReference>
<evidence type="ECO:0000313" key="8">
    <source>
        <dbReference type="Proteomes" id="UP000271974"/>
    </source>
</evidence>
<protein>
    <recommendedName>
        <fullName evidence="6">D-serine dehydratase-like domain-containing protein</fullName>
    </recommendedName>
</protein>
<comment type="caution">
    <text evidence="7">The sequence shown here is derived from an EMBL/GenBank/DDBJ whole genome shotgun (WGS) entry which is preliminary data.</text>
</comment>
<evidence type="ECO:0000256" key="4">
    <source>
        <dbReference type="ARBA" id="ARBA00022898"/>
    </source>
</evidence>
<evidence type="ECO:0000256" key="5">
    <source>
        <dbReference type="ARBA" id="ARBA00023239"/>
    </source>
</evidence>
<name>A0A3S0ZLW2_ELYCH</name>
<dbReference type="Gene3D" id="2.40.37.20">
    <property type="entry name" value="D-serine dehydratase-like domain"/>
    <property type="match status" value="1"/>
</dbReference>
<dbReference type="GO" id="GO:0016830">
    <property type="term" value="F:carbon-carbon lyase activity"/>
    <property type="evidence" value="ECO:0007669"/>
    <property type="project" value="UniProtKB-ARBA"/>
</dbReference>
<dbReference type="GO" id="GO:0036088">
    <property type="term" value="P:D-serine catabolic process"/>
    <property type="evidence" value="ECO:0007669"/>
    <property type="project" value="TreeGrafter"/>
</dbReference>
<dbReference type="FunFam" id="3.20.20.10:FF:000026">
    <property type="entry name" value="D-threonine aldolase"/>
    <property type="match status" value="1"/>
</dbReference>
<dbReference type="Proteomes" id="UP000271974">
    <property type="component" value="Unassembled WGS sequence"/>
</dbReference>
<dbReference type="OrthoDB" id="20198at2759"/>
<evidence type="ECO:0000259" key="6">
    <source>
        <dbReference type="SMART" id="SM01119"/>
    </source>
</evidence>
<gene>
    <name evidence="7" type="ORF">EGW08_014277</name>
</gene>
<dbReference type="Pfam" id="PF01168">
    <property type="entry name" value="Ala_racemase_N"/>
    <property type="match status" value="1"/>
</dbReference>
<keyword evidence="8" id="KW-1185">Reference proteome</keyword>
<dbReference type="SUPFAM" id="SSF51419">
    <property type="entry name" value="PLP-binding barrel"/>
    <property type="match status" value="1"/>
</dbReference>
<accession>A0A3S0ZLW2</accession>
<dbReference type="AlphaFoldDB" id="A0A3S0ZLW2"/>
<dbReference type="PANTHER" id="PTHR28004:SF2">
    <property type="entry name" value="D-SERINE DEHYDRATASE"/>
    <property type="match status" value="1"/>
</dbReference>
<reference evidence="7 8" key="1">
    <citation type="submission" date="2019-01" db="EMBL/GenBank/DDBJ databases">
        <title>A draft genome assembly of the solar-powered sea slug Elysia chlorotica.</title>
        <authorList>
            <person name="Cai H."/>
            <person name="Li Q."/>
            <person name="Fang X."/>
            <person name="Li J."/>
            <person name="Curtis N.E."/>
            <person name="Altenburger A."/>
            <person name="Shibata T."/>
            <person name="Feng M."/>
            <person name="Maeda T."/>
            <person name="Schwartz J.A."/>
            <person name="Shigenobu S."/>
            <person name="Lundholm N."/>
            <person name="Nishiyama T."/>
            <person name="Yang H."/>
            <person name="Hasebe M."/>
            <person name="Li S."/>
            <person name="Pierce S.K."/>
            <person name="Wang J."/>
        </authorList>
    </citation>
    <scope>NUCLEOTIDE SEQUENCE [LARGE SCALE GENOMIC DNA]</scope>
    <source>
        <strain evidence="7">EC2010</strain>
        <tissue evidence="7">Whole organism of an adult</tissue>
    </source>
</reference>
<keyword evidence="4" id="KW-0663">Pyridoxal phosphate</keyword>
<dbReference type="CDD" id="cd06819">
    <property type="entry name" value="PLPDE_III_LS_D-TA"/>
    <property type="match status" value="1"/>
</dbReference>
<dbReference type="Gene3D" id="3.20.20.10">
    <property type="entry name" value="Alanine racemase"/>
    <property type="match status" value="1"/>
</dbReference>
<evidence type="ECO:0000256" key="3">
    <source>
        <dbReference type="ARBA" id="ARBA00005323"/>
    </source>
</evidence>
<comment type="similarity">
    <text evidence="3">Belongs to the DSD1 family.</text>
</comment>
<dbReference type="InterPro" id="IPR042208">
    <property type="entry name" value="D-ser_dehydrat-like_sf"/>
</dbReference>
<comment type="cofactor">
    <cofactor evidence="1">
        <name>pyridoxal 5'-phosphate</name>
        <dbReference type="ChEBI" id="CHEBI:597326"/>
    </cofactor>
</comment>
<dbReference type="STRING" id="188477.A0A3S0ZLW2"/>